<protein>
    <submittedName>
        <fullName evidence="2">Putative dithiol-disulfide isomerase involved in polyketide biosynthesis</fullName>
    </submittedName>
</protein>
<reference evidence="3" key="1">
    <citation type="submission" date="2012-06" db="EMBL/GenBank/DDBJ databases">
        <title>Complete sequence of chromosome of Desulfomonile tiedjei DSM 6799.</title>
        <authorList>
            <person name="Lucas S."/>
            <person name="Copeland A."/>
            <person name="Lapidus A."/>
            <person name="Glavina del Rio T."/>
            <person name="Dalin E."/>
            <person name="Tice H."/>
            <person name="Bruce D."/>
            <person name="Goodwin L."/>
            <person name="Pitluck S."/>
            <person name="Peters L."/>
            <person name="Ovchinnikova G."/>
            <person name="Zeytun A."/>
            <person name="Lu M."/>
            <person name="Kyrpides N."/>
            <person name="Mavromatis K."/>
            <person name="Ivanova N."/>
            <person name="Brettin T."/>
            <person name="Detter J.C."/>
            <person name="Han C."/>
            <person name="Larimer F."/>
            <person name="Land M."/>
            <person name="Hauser L."/>
            <person name="Markowitz V."/>
            <person name="Cheng J.-F."/>
            <person name="Hugenholtz P."/>
            <person name="Woyke T."/>
            <person name="Wu D."/>
            <person name="Spring S."/>
            <person name="Schroeder M."/>
            <person name="Brambilla E."/>
            <person name="Klenk H.-P."/>
            <person name="Eisen J.A."/>
        </authorList>
    </citation>
    <scope>NUCLEOTIDE SEQUENCE [LARGE SCALE GENOMIC DNA]</scope>
    <source>
        <strain evidence="3">ATCC 49306 / DSM 6799 / DCB-1</strain>
    </source>
</reference>
<keyword evidence="2" id="KW-0413">Isomerase</keyword>
<gene>
    <name evidence="2" type="ordered locus">Desti_1024</name>
</gene>
<keyword evidence="3" id="KW-1185">Reference proteome</keyword>
<dbReference type="AlphaFoldDB" id="I4C2F0"/>
<dbReference type="KEGG" id="dti:Desti_1024"/>
<sequence length="174" mass="19668">MKKEFSLEDEWLAYQLRPETPKEGILLTTLFPGADLTQRYESLNRAGEPYGIHFAHLERVRNSQSALEAAEYAKDVGKFHEFHERVFHAYFTELQDIGNVDLLAAWAQEIGMDAGSLLDALKTGMYKDRLEEAHRSAVANTITAVPTFIIEDSIKLVGAQPISVFKQKLLSLEK</sequence>
<dbReference type="Gene3D" id="3.40.30.10">
    <property type="entry name" value="Glutaredoxin"/>
    <property type="match status" value="1"/>
</dbReference>
<dbReference type="InterPro" id="IPR001853">
    <property type="entry name" value="DSBA-like_thioredoxin_dom"/>
</dbReference>
<dbReference type="EMBL" id="CP003360">
    <property type="protein sequence ID" value="AFM23741.1"/>
    <property type="molecule type" value="Genomic_DNA"/>
</dbReference>
<dbReference type="HOGENOM" id="CLU_069253_2_1_7"/>
<dbReference type="OrthoDB" id="9799122at2"/>
<dbReference type="Pfam" id="PF01323">
    <property type="entry name" value="DSBA"/>
    <property type="match status" value="1"/>
</dbReference>
<dbReference type="PANTHER" id="PTHR13887">
    <property type="entry name" value="GLUTATHIONE S-TRANSFERASE KAPPA"/>
    <property type="match status" value="1"/>
</dbReference>
<dbReference type="InterPro" id="IPR036249">
    <property type="entry name" value="Thioredoxin-like_sf"/>
</dbReference>
<feature type="domain" description="DSBA-like thioredoxin" evidence="1">
    <location>
        <begin position="40"/>
        <end position="169"/>
    </location>
</feature>
<dbReference type="GO" id="GO:0016853">
    <property type="term" value="F:isomerase activity"/>
    <property type="evidence" value="ECO:0007669"/>
    <property type="project" value="UniProtKB-KW"/>
</dbReference>
<organism evidence="2 3">
    <name type="scientific">Desulfomonile tiedjei (strain ATCC 49306 / DSM 6799 / DCB-1)</name>
    <dbReference type="NCBI Taxonomy" id="706587"/>
    <lineage>
        <taxon>Bacteria</taxon>
        <taxon>Pseudomonadati</taxon>
        <taxon>Thermodesulfobacteriota</taxon>
        <taxon>Desulfomonilia</taxon>
        <taxon>Desulfomonilales</taxon>
        <taxon>Desulfomonilaceae</taxon>
        <taxon>Desulfomonile</taxon>
    </lineage>
</organism>
<dbReference type="GO" id="GO:0016491">
    <property type="term" value="F:oxidoreductase activity"/>
    <property type="evidence" value="ECO:0007669"/>
    <property type="project" value="InterPro"/>
</dbReference>
<evidence type="ECO:0000259" key="1">
    <source>
        <dbReference type="Pfam" id="PF01323"/>
    </source>
</evidence>
<dbReference type="Proteomes" id="UP000006055">
    <property type="component" value="Chromosome"/>
</dbReference>
<accession>I4C2F0</accession>
<evidence type="ECO:0000313" key="3">
    <source>
        <dbReference type="Proteomes" id="UP000006055"/>
    </source>
</evidence>
<dbReference type="SUPFAM" id="SSF52833">
    <property type="entry name" value="Thioredoxin-like"/>
    <property type="match status" value="1"/>
</dbReference>
<dbReference type="PANTHER" id="PTHR13887:SF33">
    <property type="entry name" value="ISOMERASE"/>
    <property type="match status" value="1"/>
</dbReference>
<proteinExistence type="predicted"/>
<evidence type="ECO:0000313" key="2">
    <source>
        <dbReference type="EMBL" id="AFM23741.1"/>
    </source>
</evidence>
<dbReference type="STRING" id="706587.Desti_1024"/>
<name>I4C2F0_DESTA</name>
<dbReference type="eggNOG" id="COG2761">
    <property type="taxonomic scope" value="Bacteria"/>
</dbReference>